<evidence type="ECO:0000256" key="1">
    <source>
        <dbReference type="SAM" id="MobiDB-lite"/>
    </source>
</evidence>
<dbReference type="RefSeq" id="WP_258416018.1">
    <property type="nucleotide sequence ID" value="NZ_JAPTNG010000001.1"/>
</dbReference>
<sequence length="69" mass="8104">MVKVVALFESKDKISPELVRMRCETDKTNRSFGGMHQKFQHETQRMERQVHSLRSEIKRLESVKSKAEG</sequence>
<proteinExistence type="predicted"/>
<gene>
    <name evidence="2" type="ORF">O0535_00205</name>
</gene>
<name>A0ABT4HQY6_9BACL</name>
<protein>
    <submittedName>
        <fullName evidence="2">Uncharacterized protein</fullName>
    </submittedName>
</protein>
<feature type="region of interest" description="Disordered" evidence="1">
    <location>
        <begin position="28"/>
        <end position="49"/>
    </location>
</feature>
<evidence type="ECO:0000313" key="2">
    <source>
        <dbReference type="EMBL" id="MCZ0829213.1"/>
    </source>
</evidence>
<dbReference type="EMBL" id="JAPTNG010000001">
    <property type="protein sequence ID" value="MCZ0829213.1"/>
    <property type="molecule type" value="Genomic_DNA"/>
</dbReference>
<reference evidence="2" key="1">
    <citation type="submission" date="2022-09" db="EMBL/GenBank/DDBJ databases">
        <title>Genome analysis and characterization of larvicidal activity of Brevibacillus strains.</title>
        <authorList>
            <person name="Patrusheva E.V."/>
            <person name="Izotova A.O."/>
            <person name="Toshchakov S.V."/>
            <person name="Sineoky S.P."/>
        </authorList>
    </citation>
    <scope>NUCLEOTIDE SEQUENCE</scope>
    <source>
        <strain evidence="2">VKPM_B-13244</strain>
    </source>
</reference>
<accession>A0ABT4HQY6</accession>
<keyword evidence="3" id="KW-1185">Reference proteome</keyword>
<dbReference type="Proteomes" id="UP001067708">
    <property type="component" value="Unassembled WGS sequence"/>
</dbReference>
<evidence type="ECO:0000313" key="3">
    <source>
        <dbReference type="Proteomes" id="UP001067708"/>
    </source>
</evidence>
<organism evidence="2 3">
    <name type="scientific">Brevibacillus halotolerans</name>
    <dbReference type="NCBI Taxonomy" id="1507437"/>
    <lineage>
        <taxon>Bacteria</taxon>
        <taxon>Bacillati</taxon>
        <taxon>Bacillota</taxon>
        <taxon>Bacilli</taxon>
        <taxon>Bacillales</taxon>
        <taxon>Paenibacillaceae</taxon>
        <taxon>Brevibacillus</taxon>
    </lineage>
</organism>
<comment type="caution">
    <text evidence="2">The sequence shown here is derived from an EMBL/GenBank/DDBJ whole genome shotgun (WGS) entry which is preliminary data.</text>
</comment>
<feature type="compositionally biased region" description="Basic and acidic residues" evidence="1">
    <location>
        <begin position="39"/>
        <end position="49"/>
    </location>
</feature>